<dbReference type="Gene3D" id="3.30.420.10">
    <property type="entry name" value="Ribonuclease H-like superfamily/Ribonuclease H"/>
    <property type="match status" value="2"/>
</dbReference>
<protein>
    <submittedName>
        <fullName evidence="2">CAF1 family ribonuclease, putative</fullName>
    </submittedName>
</protein>
<gene>
    <name evidence="2" type="ORF">ADEAN_000428200</name>
</gene>
<evidence type="ECO:0000256" key="1">
    <source>
        <dbReference type="ARBA" id="ARBA00008372"/>
    </source>
</evidence>
<accession>A0A7G2CD79</accession>
<dbReference type="InterPro" id="IPR036397">
    <property type="entry name" value="RNaseH_sf"/>
</dbReference>
<organism evidence="2 3">
    <name type="scientific">Angomonas deanei</name>
    <dbReference type="NCBI Taxonomy" id="59799"/>
    <lineage>
        <taxon>Eukaryota</taxon>
        <taxon>Discoba</taxon>
        <taxon>Euglenozoa</taxon>
        <taxon>Kinetoplastea</taxon>
        <taxon>Metakinetoplastina</taxon>
        <taxon>Trypanosomatida</taxon>
        <taxon>Trypanosomatidae</taxon>
        <taxon>Strigomonadinae</taxon>
        <taxon>Angomonas</taxon>
    </lineage>
</organism>
<dbReference type="PANTHER" id="PTHR15092">
    <property type="entry name" value="POLY A -SPECIFIC RIBONUCLEASE/TARGET OF EGR1, MEMBER 1"/>
    <property type="match status" value="1"/>
</dbReference>
<evidence type="ECO:0000313" key="3">
    <source>
        <dbReference type="Proteomes" id="UP000515908"/>
    </source>
</evidence>
<reference evidence="2 3" key="1">
    <citation type="submission" date="2020-08" db="EMBL/GenBank/DDBJ databases">
        <authorList>
            <person name="Newling K."/>
            <person name="Davey J."/>
            <person name="Forrester S."/>
        </authorList>
    </citation>
    <scope>NUCLEOTIDE SEQUENCE [LARGE SCALE GENOMIC DNA]</scope>
    <source>
        <strain evidence="3">Crithidia deanei Carvalho (ATCC PRA-265)</strain>
    </source>
</reference>
<dbReference type="SUPFAM" id="SSF53098">
    <property type="entry name" value="Ribonuclease H-like"/>
    <property type="match status" value="1"/>
</dbReference>
<dbReference type="GO" id="GO:0003723">
    <property type="term" value="F:RNA binding"/>
    <property type="evidence" value="ECO:0007669"/>
    <property type="project" value="TreeGrafter"/>
</dbReference>
<dbReference type="VEuPathDB" id="TriTrypDB:ADEAN_000428200"/>
<dbReference type="InterPro" id="IPR006941">
    <property type="entry name" value="RNase_CAF1"/>
</dbReference>
<dbReference type="PANTHER" id="PTHR15092:SF46">
    <property type="entry name" value="PUTATIVE-RELATED"/>
    <property type="match status" value="1"/>
</dbReference>
<dbReference type="AlphaFoldDB" id="A0A7G2CD79"/>
<comment type="similarity">
    <text evidence="1">Belongs to the CAF1 family.</text>
</comment>
<dbReference type="InterPro" id="IPR051181">
    <property type="entry name" value="CAF1_poly(A)_ribonucleases"/>
</dbReference>
<dbReference type="OrthoDB" id="414075at2759"/>
<evidence type="ECO:0000313" key="2">
    <source>
        <dbReference type="EMBL" id="CAD2216804.1"/>
    </source>
</evidence>
<dbReference type="Proteomes" id="UP000515908">
    <property type="component" value="Chromosome 07"/>
</dbReference>
<dbReference type="EMBL" id="LR877151">
    <property type="protein sequence ID" value="CAD2216804.1"/>
    <property type="molecule type" value="Genomic_DNA"/>
</dbReference>
<dbReference type="Pfam" id="PF04857">
    <property type="entry name" value="CAF1"/>
    <property type="match status" value="1"/>
</dbReference>
<dbReference type="GO" id="GO:0000175">
    <property type="term" value="F:3'-5'-RNA exonuclease activity"/>
    <property type="evidence" value="ECO:0007669"/>
    <property type="project" value="TreeGrafter"/>
</dbReference>
<sequence>MEITRTNCRALLPKLGAALGTCDFFSVDFEFSGTGEAEEGEYPAGWSEEQKANTEIAKLMESPEVMYPIKAEKVKQLTLMQVGVSVFRHCNETVKVENFSLEVEDLILQHGEALRDEVMLFFDRILSSTGTFFQLKAYVNVAAEKEKLRRTLSEGNVDHSSLEKRLDGVAKRERTYVLLGILEKWEAIAHPVKRYTAQTFYAYLFPKSNRREDGFMLNTETVGSFMVEKTEINFDKWVREGLRFSTLSDYLDEREQNMKPPQTYPLDTDLKSHFPSELGSLSPFTEEELNYIQWSAGLPPPSGKFYCAKVPQVLAFARSGEKESSDDMATYIDSKFFNQEISALSAIGLSKTKKKTFTKKATRPSAQSQGGIESSLDGTHLLSLLLSASRVQKKPIVFHNGFTDLMFFVSALLGTLPPTLKEFKRHVHTFLPTLYDTRTLTCHPSIQHMALMRGRLDMTYEDVKRLMESDVAVDVCDPSEKISSHNAGYDAYITGSLFAYVTEALKKNSVKYTKLVNVVPLYGSIWYVHVAGNTTVLLHRKGLPIFYTRDPGSRSFIKEIRESITEVPLSVMYTGKGYAIYCCGSPSNVTDLTKKMKEFIAKKASGNAPPELLPINYNEVVKKAPELYSVLA</sequence>
<name>A0A7G2CD79_9TRYP</name>
<keyword evidence="3" id="KW-1185">Reference proteome</keyword>
<proteinExistence type="inferred from homology"/>
<dbReference type="InterPro" id="IPR012337">
    <property type="entry name" value="RNaseH-like_sf"/>
</dbReference>